<organism evidence="6 7">
    <name type="scientific">Pseudobowmanella zhangzhouensis</name>
    <dbReference type="NCBI Taxonomy" id="1537679"/>
    <lineage>
        <taxon>Bacteria</taxon>
        <taxon>Pseudomonadati</taxon>
        <taxon>Pseudomonadota</taxon>
        <taxon>Gammaproteobacteria</taxon>
        <taxon>Alteromonadales</taxon>
        <taxon>Alteromonadaceae</taxon>
    </lineage>
</organism>
<dbReference type="Gene3D" id="2.40.100.10">
    <property type="entry name" value="Cyclophilin-like"/>
    <property type="match status" value="1"/>
</dbReference>
<feature type="chain" id="PRO_5044973471" description="Peptidyl-prolyl cis-trans isomerase" evidence="4">
    <location>
        <begin position="19"/>
        <end position="198"/>
    </location>
</feature>
<comment type="function">
    <text evidence="4">PPIases accelerate the folding of proteins. It catalyzes the cis-trans isomerization of proline imidic peptide bonds in oligopeptides.</text>
</comment>
<dbReference type="InterPro" id="IPR044665">
    <property type="entry name" value="E_coli_cyclophilin_A-like"/>
</dbReference>
<dbReference type="InterPro" id="IPR029000">
    <property type="entry name" value="Cyclophilin-like_dom_sf"/>
</dbReference>
<protein>
    <recommendedName>
        <fullName evidence="4">Peptidyl-prolyl cis-trans isomerase</fullName>
        <shortName evidence="4">PPIase</shortName>
        <ecNumber evidence="4">5.2.1.8</ecNumber>
    </recommendedName>
</protein>
<dbReference type="Proteomes" id="UP001596364">
    <property type="component" value="Unassembled WGS sequence"/>
</dbReference>
<dbReference type="SUPFAM" id="SSF50891">
    <property type="entry name" value="Cyclophilin-like"/>
    <property type="match status" value="1"/>
</dbReference>
<evidence type="ECO:0000313" key="7">
    <source>
        <dbReference type="Proteomes" id="UP001596364"/>
    </source>
</evidence>
<dbReference type="GO" id="GO:0003755">
    <property type="term" value="F:peptidyl-prolyl cis-trans isomerase activity"/>
    <property type="evidence" value="ECO:0007669"/>
    <property type="project" value="UniProtKB-EC"/>
</dbReference>
<evidence type="ECO:0000256" key="3">
    <source>
        <dbReference type="ARBA" id="ARBA00023235"/>
    </source>
</evidence>
<dbReference type="PRINTS" id="PR00153">
    <property type="entry name" value="CSAPPISMRASE"/>
</dbReference>
<sequence length="198" mass="22043">MKKLLVLVSLLFSSLVGAVEVKDGARVDADNLYPKVRLETSMGVIVVELNRYKAPITTNNFLRYVANSAYDNTVFHRIIPDFVVQGGGYDAEMKELPVYESIFNESGNGEKNTLYTIAMARQNQPHSAGRQFFINVADNDSLDPGRTWGYAVFGSVVEGMDVVDKMAQVETRFDDTLGWNDVPVQPVMLIKARVVKSN</sequence>
<evidence type="ECO:0000256" key="1">
    <source>
        <dbReference type="ARBA" id="ARBA00007365"/>
    </source>
</evidence>
<evidence type="ECO:0000259" key="5">
    <source>
        <dbReference type="PROSITE" id="PS50072"/>
    </source>
</evidence>
<feature type="domain" description="PPIase cyclophilin-type" evidence="5">
    <location>
        <begin position="32"/>
        <end position="194"/>
    </location>
</feature>
<dbReference type="InterPro" id="IPR002130">
    <property type="entry name" value="Cyclophilin-type_PPIase_dom"/>
</dbReference>
<dbReference type="PROSITE" id="PS50072">
    <property type="entry name" value="CSA_PPIASE_2"/>
    <property type="match status" value="1"/>
</dbReference>
<reference evidence="7" key="1">
    <citation type="journal article" date="2019" name="Int. J. Syst. Evol. Microbiol.">
        <title>The Global Catalogue of Microorganisms (GCM) 10K type strain sequencing project: providing services to taxonomists for standard genome sequencing and annotation.</title>
        <authorList>
            <consortium name="The Broad Institute Genomics Platform"/>
            <consortium name="The Broad Institute Genome Sequencing Center for Infectious Disease"/>
            <person name="Wu L."/>
            <person name="Ma J."/>
        </authorList>
    </citation>
    <scope>NUCLEOTIDE SEQUENCE [LARGE SCALE GENOMIC DNA]</scope>
    <source>
        <strain evidence="7">CGMCC 1.16031</strain>
    </source>
</reference>
<evidence type="ECO:0000256" key="2">
    <source>
        <dbReference type="ARBA" id="ARBA00023110"/>
    </source>
</evidence>
<keyword evidence="2 4" id="KW-0697">Rotamase</keyword>
<accession>A0ABW1XNQ5</accession>
<gene>
    <name evidence="6" type="ORF">ACFP85_12415</name>
</gene>
<dbReference type="EC" id="5.2.1.8" evidence="4"/>
<keyword evidence="3 4" id="KW-0413">Isomerase</keyword>
<evidence type="ECO:0000313" key="6">
    <source>
        <dbReference type="EMBL" id="MFC6440950.1"/>
    </source>
</evidence>
<comment type="similarity">
    <text evidence="1 4">Belongs to the cyclophilin-type PPIase family.</text>
</comment>
<dbReference type="Pfam" id="PF00160">
    <property type="entry name" value="Pro_isomerase"/>
    <property type="match status" value="1"/>
</dbReference>
<dbReference type="RefSeq" id="WP_131258710.1">
    <property type="nucleotide sequence ID" value="NZ_JBHSUS010000001.1"/>
</dbReference>
<dbReference type="PROSITE" id="PS00170">
    <property type="entry name" value="CSA_PPIASE_1"/>
    <property type="match status" value="1"/>
</dbReference>
<comment type="caution">
    <text evidence="6">The sequence shown here is derived from an EMBL/GenBank/DDBJ whole genome shotgun (WGS) entry which is preliminary data.</text>
</comment>
<dbReference type="PANTHER" id="PTHR43246">
    <property type="entry name" value="PEPTIDYL-PROLYL CIS-TRANS ISOMERASE CYP38, CHLOROPLASTIC"/>
    <property type="match status" value="1"/>
</dbReference>
<keyword evidence="7" id="KW-1185">Reference proteome</keyword>
<keyword evidence="4" id="KW-0732">Signal</keyword>
<name>A0ABW1XNQ5_9ALTE</name>
<comment type="catalytic activity">
    <reaction evidence="4">
        <text>[protein]-peptidylproline (omega=180) = [protein]-peptidylproline (omega=0)</text>
        <dbReference type="Rhea" id="RHEA:16237"/>
        <dbReference type="Rhea" id="RHEA-COMP:10747"/>
        <dbReference type="Rhea" id="RHEA-COMP:10748"/>
        <dbReference type="ChEBI" id="CHEBI:83833"/>
        <dbReference type="ChEBI" id="CHEBI:83834"/>
        <dbReference type="EC" id="5.2.1.8"/>
    </reaction>
</comment>
<proteinExistence type="inferred from homology"/>
<evidence type="ECO:0000256" key="4">
    <source>
        <dbReference type="RuleBase" id="RU363019"/>
    </source>
</evidence>
<dbReference type="EMBL" id="JBHSUS010000001">
    <property type="protein sequence ID" value="MFC6440950.1"/>
    <property type="molecule type" value="Genomic_DNA"/>
</dbReference>
<dbReference type="InterPro" id="IPR020892">
    <property type="entry name" value="Cyclophilin-type_PPIase_CS"/>
</dbReference>
<feature type="signal peptide" evidence="4">
    <location>
        <begin position="1"/>
        <end position="18"/>
    </location>
</feature>